<evidence type="ECO:0000313" key="5">
    <source>
        <dbReference type="EMBL" id="KYO64609.1"/>
    </source>
</evidence>
<protein>
    <submittedName>
        <fullName evidence="5">Competence protein ComM</fullName>
    </submittedName>
</protein>
<dbReference type="SUPFAM" id="SSF54211">
    <property type="entry name" value="Ribosomal protein S5 domain 2-like"/>
    <property type="match status" value="1"/>
</dbReference>
<dbReference type="STRING" id="520767.ATZ99_20450"/>
<keyword evidence="3" id="KW-0067">ATP-binding</keyword>
<dbReference type="Pfam" id="PF13541">
    <property type="entry name" value="ChlI"/>
    <property type="match status" value="1"/>
</dbReference>
<dbReference type="InterPro" id="IPR004482">
    <property type="entry name" value="Mg_chelat-rel"/>
</dbReference>
<evidence type="ECO:0000256" key="3">
    <source>
        <dbReference type="ARBA" id="ARBA00022840"/>
    </source>
</evidence>
<dbReference type="InterPro" id="IPR020568">
    <property type="entry name" value="Ribosomal_Su5_D2-typ_SF"/>
</dbReference>
<gene>
    <name evidence="5" type="primary">comM</name>
    <name evidence="5" type="ORF">ATZ99_20450</name>
</gene>
<dbReference type="EMBL" id="LOHZ01000042">
    <property type="protein sequence ID" value="KYO64609.1"/>
    <property type="molecule type" value="Genomic_DNA"/>
</dbReference>
<dbReference type="InterPro" id="IPR014721">
    <property type="entry name" value="Ribsml_uS5_D2-typ_fold_subgr"/>
</dbReference>
<dbReference type="SUPFAM" id="SSF52540">
    <property type="entry name" value="P-loop containing nucleoside triphosphate hydrolases"/>
    <property type="match status" value="1"/>
</dbReference>
<dbReference type="InterPro" id="IPR027417">
    <property type="entry name" value="P-loop_NTPase"/>
</dbReference>
<evidence type="ECO:0000259" key="4">
    <source>
        <dbReference type="SMART" id="SM00382"/>
    </source>
</evidence>
<name>A0A162M9Q1_9FIRM</name>
<dbReference type="Pfam" id="PF01078">
    <property type="entry name" value="Mg_chelatase"/>
    <property type="match status" value="1"/>
</dbReference>
<evidence type="ECO:0000313" key="6">
    <source>
        <dbReference type="Proteomes" id="UP000075737"/>
    </source>
</evidence>
<dbReference type="RefSeq" id="WP_068749133.1">
    <property type="nucleotide sequence ID" value="NZ_LOHZ01000042.1"/>
</dbReference>
<organism evidence="5 6">
    <name type="scientific">Thermovenabulum gondwanense</name>
    <dbReference type="NCBI Taxonomy" id="520767"/>
    <lineage>
        <taxon>Bacteria</taxon>
        <taxon>Bacillati</taxon>
        <taxon>Bacillota</taxon>
        <taxon>Clostridia</taxon>
        <taxon>Thermosediminibacterales</taxon>
        <taxon>Thermosediminibacteraceae</taxon>
        <taxon>Thermovenabulum</taxon>
    </lineage>
</organism>
<dbReference type="AlphaFoldDB" id="A0A162M9Q1"/>
<dbReference type="InterPro" id="IPR000523">
    <property type="entry name" value="Mg_chelatse_chII-like_cat_dom"/>
</dbReference>
<dbReference type="GO" id="GO:0003677">
    <property type="term" value="F:DNA binding"/>
    <property type="evidence" value="ECO:0007669"/>
    <property type="project" value="InterPro"/>
</dbReference>
<dbReference type="Gene3D" id="3.30.230.10">
    <property type="match status" value="1"/>
</dbReference>
<dbReference type="PRINTS" id="PR01657">
    <property type="entry name" value="MCMFAMILY"/>
</dbReference>
<keyword evidence="2" id="KW-0547">Nucleotide-binding</keyword>
<accession>A0A162M9Q1</accession>
<dbReference type="GO" id="GO:0005524">
    <property type="term" value="F:ATP binding"/>
    <property type="evidence" value="ECO:0007669"/>
    <property type="project" value="UniProtKB-KW"/>
</dbReference>
<dbReference type="InterPro" id="IPR025158">
    <property type="entry name" value="Mg_chelat-rel_C"/>
</dbReference>
<feature type="domain" description="AAA+ ATPase" evidence="4">
    <location>
        <begin position="210"/>
        <end position="393"/>
    </location>
</feature>
<dbReference type="PANTHER" id="PTHR32039:SF7">
    <property type="entry name" value="COMPETENCE PROTEIN COMM"/>
    <property type="match status" value="1"/>
</dbReference>
<dbReference type="InterPro" id="IPR045006">
    <property type="entry name" value="CHLI-like"/>
</dbReference>
<dbReference type="NCBIfam" id="TIGR00368">
    <property type="entry name" value="YifB family Mg chelatase-like AAA ATPase"/>
    <property type="match status" value="1"/>
</dbReference>
<dbReference type="PANTHER" id="PTHR32039">
    <property type="entry name" value="MAGNESIUM-CHELATASE SUBUNIT CHLI"/>
    <property type="match status" value="1"/>
</dbReference>
<dbReference type="Gene3D" id="3.40.50.300">
    <property type="entry name" value="P-loop containing nucleotide triphosphate hydrolases"/>
    <property type="match status" value="1"/>
</dbReference>
<sequence length="506" mass="56576">MISKLKSSTIYGIESFIVEVEVDLSNGLPCLDIVGLPDTAVRESKERVRAAIKNQGFEFPIKRITVNLAPADIKKEGPQFDLPIAIGILAANKRVKEDSISSYLVVGELSLDGFVRPVNGILPMAIKAKEERLKGIILPFENKREAEVIKGIEIIPVNTLKDAIEFLNGELKIENKIEEISDNIPFYDVDFSEVKGQEGVKRAIEIAAAGHHNLLMIGPPGTGKTMIARRVPTVLPELTQEESLELTKIYSISGILPKNSSLIRKRPFRAPHHSITPVGMIGGGRVPKPGEVTLCHYGVLFLDEIPEFDREVLELLRQPMEDGCVSIVRNNAKIIFPSKFMLIAAMNPCPCGYYLDPFHECSCNPGKIQKYLGKIKGPLLDRIDLQIEVASVKFSDFEDTKSTDSLTIRKKVENARYIQIERYKNYGILYNSELSGALINKFCSIGKTEKLLLKEAFEKLKLSARALNRILKVSRTIADLEGEERISEKHIAEALQYRNLEKYYGL</sequence>
<comment type="similarity">
    <text evidence="1">Belongs to the Mg-chelatase subunits D/I family. ComM subfamily.</text>
</comment>
<dbReference type="SMART" id="SM00382">
    <property type="entry name" value="AAA"/>
    <property type="match status" value="1"/>
</dbReference>
<dbReference type="Proteomes" id="UP000075737">
    <property type="component" value="Unassembled WGS sequence"/>
</dbReference>
<evidence type="ECO:0000256" key="1">
    <source>
        <dbReference type="ARBA" id="ARBA00006354"/>
    </source>
</evidence>
<dbReference type="InterPro" id="IPR001208">
    <property type="entry name" value="MCM_dom"/>
</dbReference>
<dbReference type="Pfam" id="PF13335">
    <property type="entry name" value="Mg_chelatase_C"/>
    <property type="match status" value="1"/>
</dbReference>
<keyword evidence="6" id="KW-1185">Reference proteome</keyword>
<dbReference type="InterPro" id="IPR003593">
    <property type="entry name" value="AAA+_ATPase"/>
</dbReference>
<reference evidence="5 6" key="1">
    <citation type="submission" date="2015-12" db="EMBL/GenBank/DDBJ databases">
        <title>Draft genome of Thermovenabulum gondwanense isolated from a red thermophilic microbial mat colonisisng an outflow channel of a bore well.</title>
        <authorList>
            <person name="Patel B.K."/>
        </authorList>
    </citation>
    <scope>NUCLEOTIDE SEQUENCE [LARGE SCALE GENOMIC DNA]</scope>
    <source>
        <strain evidence="5 6">R270</strain>
    </source>
</reference>
<dbReference type="PATRIC" id="fig|520767.4.peg.2166"/>
<comment type="caution">
    <text evidence="5">The sequence shown here is derived from an EMBL/GenBank/DDBJ whole genome shotgun (WGS) entry which is preliminary data.</text>
</comment>
<proteinExistence type="inferred from homology"/>
<evidence type="ECO:0000256" key="2">
    <source>
        <dbReference type="ARBA" id="ARBA00022741"/>
    </source>
</evidence>
<dbReference type="OrthoDB" id="9813147at2"/>